<protein>
    <submittedName>
        <fullName evidence="1">DUF3291 domain-containing protein</fullName>
    </submittedName>
</protein>
<dbReference type="AlphaFoldDB" id="A0A9X2I653"/>
<reference evidence="1" key="1">
    <citation type="submission" date="2022-07" db="EMBL/GenBank/DDBJ databases">
        <title>Gramela sediminis sp. nov., isolated from deep-sea sediment of the Indian Ocean.</title>
        <authorList>
            <person name="Shi H."/>
        </authorList>
    </citation>
    <scope>NUCLEOTIDE SEQUENCE</scope>
    <source>
        <strain evidence="1">GC03-9</strain>
    </source>
</reference>
<dbReference type="RefSeq" id="WP_241550586.1">
    <property type="nucleotide sequence ID" value="NZ_JANCNS010000001.1"/>
</dbReference>
<comment type="caution">
    <text evidence="1">The sequence shown here is derived from an EMBL/GenBank/DDBJ whole genome shotgun (WGS) entry which is preliminary data.</text>
</comment>
<proteinExistence type="predicted"/>
<dbReference type="CDD" id="cd21650">
    <property type="entry name" value="CrtA-like"/>
    <property type="match status" value="1"/>
</dbReference>
<gene>
    <name evidence="1" type="ORF">MKO06_01575</name>
</gene>
<keyword evidence="2" id="KW-1185">Reference proteome</keyword>
<sequence>MSTITTLSFFRFSGFRNKFWALKMMQFAHSDLKNLEGQEFYKLMGSGKGAGFNPYPDWETYALLQVWNSEAAADSFFENAPIFQKYRDRSSEVWTLYLKNIRAKGTWSGKEPFIPNKELDPGNPYLAVITRATIRPSRLVDFWRYVPASQSRLQSNPGLIFTKGIGEIPVMQMATFSLWTSKDAMQAYAYSAKGHQTAIKKTRDLDWYKEELFSRFQPFKSVGTWNGKDPLPEL</sequence>
<organism evidence="1 2">
    <name type="scientific">Christiangramia oceanisediminis</name>
    <dbReference type="NCBI Taxonomy" id="2920386"/>
    <lineage>
        <taxon>Bacteria</taxon>
        <taxon>Pseudomonadati</taxon>
        <taxon>Bacteroidota</taxon>
        <taxon>Flavobacteriia</taxon>
        <taxon>Flavobacteriales</taxon>
        <taxon>Flavobacteriaceae</taxon>
        <taxon>Christiangramia</taxon>
    </lineage>
</organism>
<name>A0A9X2I653_9FLAO</name>
<dbReference type="Proteomes" id="UP001155280">
    <property type="component" value="Unassembled WGS sequence"/>
</dbReference>
<dbReference type="InterPro" id="IPR049574">
    <property type="entry name" value="CrtA-like"/>
</dbReference>
<evidence type="ECO:0000313" key="1">
    <source>
        <dbReference type="EMBL" id="MCP9198579.1"/>
    </source>
</evidence>
<accession>A0A9X2I653</accession>
<dbReference type="EMBL" id="JANCNS010000001">
    <property type="protein sequence ID" value="MCP9198579.1"/>
    <property type="molecule type" value="Genomic_DNA"/>
</dbReference>
<evidence type="ECO:0000313" key="2">
    <source>
        <dbReference type="Proteomes" id="UP001155280"/>
    </source>
</evidence>